<reference evidence="1 2" key="1">
    <citation type="submission" date="2023-03" db="EMBL/GenBank/DDBJ databases">
        <title>High recombination rates correlate with genetic variation in Cardiocondyla obscurior ants.</title>
        <authorList>
            <person name="Errbii M."/>
        </authorList>
    </citation>
    <scope>NUCLEOTIDE SEQUENCE [LARGE SCALE GENOMIC DNA]</scope>
    <source>
        <strain evidence="1">Alpha-2009</strain>
        <tissue evidence="1">Whole body</tissue>
    </source>
</reference>
<evidence type="ECO:0008006" key="3">
    <source>
        <dbReference type="Google" id="ProtNLM"/>
    </source>
</evidence>
<evidence type="ECO:0000313" key="2">
    <source>
        <dbReference type="Proteomes" id="UP001430953"/>
    </source>
</evidence>
<organism evidence="1 2">
    <name type="scientific">Cardiocondyla obscurior</name>
    <dbReference type="NCBI Taxonomy" id="286306"/>
    <lineage>
        <taxon>Eukaryota</taxon>
        <taxon>Metazoa</taxon>
        <taxon>Ecdysozoa</taxon>
        <taxon>Arthropoda</taxon>
        <taxon>Hexapoda</taxon>
        <taxon>Insecta</taxon>
        <taxon>Pterygota</taxon>
        <taxon>Neoptera</taxon>
        <taxon>Endopterygota</taxon>
        <taxon>Hymenoptera</taxon>
        <taxon>Apocrita</taxon>
        <taxon>Aculeata</taxon>
        <taxon>Formicoidea</taxon>
        <taxon>Formicidae</taxon>
        <taxon>Myrmicinae</taxon>
        <taxon>Cardiocondyla</taxon>
    </lineage>
</organism>
<name>A0AAW2EGG9_9HYME</name>
<sequence length="145" mass="16040">MTSRRARDESFPSKQRIIKSIGGDRRRRDMTDRLYGASDKASLINRSAIHRPGNKIYSRGRRGEMNAIISTIRAISVARYASVAKEIVPSLLNRCSPPRSDDDYLRSRRGTISPGTGGAMHRWLNGTVSAPAAAKFSIPAKGEIR</sequence>
<gene>
    <name evidence="1" type="ORF">PUN28_018235</name>
</gene>
<accession>A0AAW2EGG9</accession>
<dbReference type="Proteomes" id="UP001430953">
    <property type="component" value="Unassembled WGS sequence"/>
</dbReference>
<comment type="caution">
    <text evidence="1">The sequence shown here is derived from an EMBL/GenBank/DDBJ whole genome shotgun (WGS) entry which is preliminary data.</text>
</comment>
<keyword evidence="2" id="KW-1185">Reference proteome</keyword>
<proteinExistence type="predicted"/>
<protein>
    <recommendedName>
        <fullName evidence="3">Ribosomal protein S7</fullName>
    </recommendedName>
</protein>
<dbReference type="AlphaFoldDB" id="A0AAW2EGG9"/>
<dbReference type="EMBL" id="JADYXP020000022">
    <property type="protein sequence ID" value="KAL0102801.1"/>
    <property type="molecule type" value="Genomic_DNA"/>
</dbReference>
<evidence type="ECO:0000313" key="1">
    <source>
        <dbReference type="EMBL" id="KAL0102801.1"/>
    </source>
</evidence>